<protein>
    <recommendedName>
        <fullName evidence="1 3">chorismate mutase</fullName>
        <ecNumber evidence="1 3">5.4.99.5</ecNumber>
    </recommendedName>
</protein>
<evidence type="ECO:0000256" key="3">
    <source>
        <dbReference type="PROSITE-ProRule" id="PRU00514"/>
    </source>
</evidence>
<accession>A9BBI7</accession>
<proteinExistence type="predicted"/>
<dbReference type="OrthoDB" id="9802232at2"/>
<dbReference type="Proteomes" id="UP000000788">
    <property type="component" value="Chromosome"/>
</dbReference>
<dbReference type="PANTHER" id="PTHR21164:SF0">
    <property type="entry name" value="CHORISMATE MUTASE AROH"/>
    <property type="match status" value="1"/>
</dbReference>
<feature type="binding site" evidence="2">
    <location>
        <position position="7"/>
    </location>
    <ligand>
        <name>prephenate</name>
        <dbReference type="ChEBI" id="CHEBI:29934"/>
    </ligand>
</feature>
<evidence type="ECO:0000313" key="4">
    <source>
        <dbReference type="EMBL" id="ABX09199.1"/>
    </source>
</evidence>
<dbReference type="CDD" id="cd02185">
    <property type="entry name" value="AroH"/>
    <property type="match status" value="1"/>
</dbReference>
<feature type="binding site" evidence="2">
    <location>
        <position position="90"/>
    </location>
    <ligand>
        <name>prephenate</name>
        <dbReference type="ChEBI" id="CHEBI:29934"/>
    </ligand>
</feature>
<dbReference type="eggNOG" id="COG4401">
    <property type="taxonomic scope" value="Bacteria"/>
</dbReference>
<dbReference type="STRING" id="93059.P9211_12681"/>
<organism evidence="4 5">
    <name type="scientific">Prochlorococcus marinus (strain MIT 9211)</name>
    <dbReference type="NCBI Taxonomy" id="93059"/>
    <lineage>
        <taxon>Bacteria</taxon>
        <taxon>Bacillati</taxon>
        <taxon>Cyanobacteriota</taxon>
        <taxon>Cyanophyceae</taxon>
        <taxon>Synechococcales</taxon>
        <taxon>Prochlorococcaceae</taxon>
        <taxon>Prochlorococcus</taxon>
    </lineage>
</organism>
<dbReference type="PANTHER" id="PTHR21164">
    <property type="entry name" value="CHORISMATE MUTASE"/>
    <property type="match status" value="1"/>
</dbReference>
<dbReference type="UniPathway" id="UPA00120">
    <property type="reaction ID" value="UER00203"/>
</dbReference>
<dbReference type="HOGENOM" id="CLU_133236_1_0_3"/>
<feature type="binding site" evidence="2">
    <location>
        <position position="107"/>
    </location>
    <ligand>
        <name>prephenate</name>
        <dbReference type="ChEBI" id="CHEBI:29934"/>
    </ligand>
</feature>
<evidence type="ECO:0000256" key="2">
    <source>
        <dbReference type="PIRSR" id="PIRSR005965-1"/>
    </source>
</evidence>
<sequence length="118" mass="13146">MKLQAVRGATTSLSNSPKAISEAVTELVCELVERNSLEVTQVVSITFSATKDLDACFPASIARKQPGWEKVALLDCQQMYVKGDLKNCIRILAHVWMPDEQTPQHTYLGKANMLRPDR</sequence>
<dbReference type="GO" id="GO:0046417">
    <property type="term" value="P:chorismate metabolic process"/>
    <property type="evidence" value="ECO:0007669"/>
    <property type="project" value="TreeGrafter"/>
</dbReference>
<keyword evidence="2 3" id="KW-0057">Aromatic amino acid biosynthesis</keyword>
<dbReference type="Gene3D" id="3.30.1330.40">
    <property type="entry name" value="RutC-like"/>
    <property type="match status" value="1"/>
</dbReference>
<reference evidence="4 5" key="1">
    <citation type="journal article" date="2007" name="PLoS Genet.">
        <title>Patterns and implications of gene gain and loss in the evolution of Prochlorococcus.</title>
        <authorList>
            <person name="Kettler G.C."/>
            <person name="Martiny A.C."/>
            <person name="Huang K."/>
            <person name="Zucker J."/>
            <person name="Coleman M.L."/>
            <person name="Rodrigue S."/>
            <person name="Chen F."/>
            <person name="Lapidus A."/>
            <person name="Ferriera S."/>
            <person name="Johnson J."/>
            <person name="Steglich C."/>
            <person name="Church G.M."/>
            <person name="Richardson P."/>
            <person name="Chisholm S.W."/>
        </authorList>
    </citation>
    <scope>NUCLEOTIDE SEQUENCE [LARGE SCALE GENOMIC DNA]</scope>
    <source>
        <strain evidence="5">MIT 9211</strain>
    </source>
</reference>
<keyword evidence="3 4" id="KW-0413">Isomerase</keyword>
<gene>
    <name evidence="4" type="primary">aroH</name>
    <name evidence="4" type="ordered locus">P9211_12681</name>
</gene>
<dbReference type="InterPro" id="IPR035959">
    <property type="entry name" value="RutC-like_sf"/>
</dbReference>
<evidence type="ECO:0000313" key="5">
    <source>
        <dbReference type="Proteomes" id="UP000000788"/>
    </source>
</evidence>
<dbReference type="InterPro" id="IPR008243">
    <property type="entry name" value="Chorismate_mutase_AroH"/>
</dbReference>
<dbReference type="GO" id="GO:0004106">
    <property type="term" value="F:chorismate mutase activity"/>
    <property type="evidence" value="ECO:0007669"/>
    <property type="project" value="UniProtKB-UniRule"/>
</dbReference>
<name>A9BBI7_PROM4</name>
<dbReference type="GO" id="GO:0008652">
    <property type="term" value="P:amino acid biosynthetic process"/>
    <property type="evidence" value="ECO:0007669"/>
    <property type="project" value="UniProtKB-UniRule"/>
</dbReference>
<keyword evidence="2 3" id="KW-0028">Amino-acid biosynthesis</keyword>
<dbReference type="SUPFAM" id="SSF55298">
    <property type="entry name" value="YjgF-like"/>
    <property type="match status" value="1"/>
</dbReference>
<dbReference type="EC" id="5.4.99.5" evidence="1 3"/>
<comment type="catalytic activity">
    <reaction evidence="3">
        <text>chorismate = prephenate</text>
        <dbReference type="Rhea" id="RHEA:13897"/>
        <dbReference type="ChEBI" id="CHEBI:29748"/>
        <dbReference type="ChEBI" id="CHEBI:29934"/>
        <dbReference type="EC" id="5.4.99.5"/>
    </reaction>
</comment>
<evidence type="ECO:0000256" key="1">
    <source>
        <dbReference type="NCBIfam" id="TIGR01796"/>
    </source>
</evidence>
<dbReference type="PROSITE" id="PS51167">
    <property type="entry name" value="CHORISMATE_MUT_1"/>
    <property type="match status" value="1"/>
</dbReference>
<dbReference type="NCBIfam" id="TIGR01796">
    <property type="entry name" value="CM_mono_aroH"/>
    <property type="match status" value="1"/>
</dbReference>
<dbReference type="RefSeq" id="WP_012195820.1">
    <property type="nucleotide sequence ID" value="NC_009976.1"/>
</dbReference>
<dbReference type="GO" id="GO:0009073">
    <property type="term" value="P:aromatic amino acid family biosynthetic process"/>
    <property type="evidence" value="ECO:0007669"/>
    <property type="project" value="UniProtKB-UniRule"/>
</dbReference>
<keyword evidence="5" id="KW-1185">Reference proteome</keyword>
<dbReference type="KEGG" id="pmj:P9211_12681"/>
<dbReference type="PIRSF" id="PIRSF005965">
    <property type="entry name" value="Chor_mut_AroH"/>
    <property type="match status" value="1"/>
</dbReference>
<dbReference type="AlphaFoldDB" id="A9BBI7"/>
<dbReference type="Pfam" id="PF07736">
    <property type="entry name" value="CM_1"/>
    <property type="match status" value="1"/>
</dbReference>
<dbReference type="EMBL" id="CP000878">
    <property type="protein sequence ID" value="ABX09199.1"/>
    <property type="molecule type" value="Genomic_DNA"/>
</dbReference>